<dbReference type="InterPro" id="IPR029753">
    <property type="entry name" value="D-isomer_DH_CS"/>
</dbReference>
<keyword evidence="2 4" id="KW-0560">Oxidoreductase</keyword>
<evidence type="ECO:0000259" key="5">
    <source>
        <dbReference type="Pfam" id="PF00389"/>
    </source>
</evidence>
<dbReference type="RefSeq" id="WP_109793710.1">
    <property type="nucleotide sequence ID" value="NZ_PHIG01000032.1"/>
</dbReference>
<dbReference type="OrthoDB" id="9793626at2"/>
<comment type="similarity">
    <text evidence="1 4">Belongs to the D-isomer specific 2-hydroxyacid dehydrogenase family.</text>
</comment>
<dbReference type="InterPro" id="IPR006140">
    <property type="entry name" value="D-isomer_DH_NAD-bd"/>
</dbReference>
<dbReference type="PROSITE" id="PS00065">
    <property type="entry name" value="D_2_HYDROXYACID_DH_1"/>
    <property type="match status" value="1"/>
</dbReference>
<name>A0A2M9G1V1_9PROT</name>
<dbReference type="Proteomes" id="UP000229498">
    <property type="component" value="Unassembled WGS sequence"/>
</dbReference>
<dbReference type="AlphaFoldDB" id="A0A2M9G1V1"/>
<dbReference type="FunFam" id="3.40.50.720:FF:000203">
    <property type="entry name" value="D-3-phosphoglycerate dehydrogenase (SerA)"/>
    <property type="match status" value="1"/>
</dbReference>
<dbReference type="SUPFAM" id="SSF52283">
    <property type="entry name" value="Formate/glycerate dehydrogenase catalytic domain-like"/>
    <property type="match status" value="1"/>
</dbReference>
<organism evidence="7 8">
    <name type="scientific">Minwuia thermotolerans</name>
    <dbReference type="NCBI Taxonomy" id="2056226"/>
    <lineage>
        <taxon>Bacteria</taxon>
        <taxon>Pseudomonadati</taxon>
        <taxon>Pseudomonadota</taxon>
        <taxon>Alphaproteobacteria</taxon>
        <taxon>Minwuiales</taxon>
        <taxon>Minwuiaceae</taxon>
        <taxon>Minwuia</taxon>
    </lineage>
</organism>
<proteinExistence type="inferred from homology"/>
<dbReference type="PANTHER" id="PTHR42938">
    <property type="entry name" value="FORMATE DEHYDROGENASE 1"/>
    <property type="match status" value="1"/>
</dbReference>
<feature type="domain" description="D-isomer specific 2-hydroxyacid dehydrogenase catalytic" evidence="5">
    <location>
        <begin position="33"/>
        <end position="326"/>
    </location>
</feature>
<dbReference type="GO" id="GO:0051287">
    <property type="term" value="F:NAD binding"/>
    <property type="evidence" value="ECO:0007669"/>
    <property type="project" value="InterPro"/>
</dbReference>
<feature type="domain" description="D-isomer specific 2-hydroxyacid dehydrogenase NAD-binding" evidence="6">
    <location>
        <begin position="117"/>
        <end position="294"/>
    </location>
</feature>
<accession>A0A2M9G1V1</accession>
<protein>
    <submittedName>
        <fullName evidence="7">3-phosphoglycerate dehydrogenase</fullName>
    </submittedName>
</protein>
<evidence type="ECO:0000313" key="7">
    <source>
        <dbReference type="EMBL" id="PJK29685.1"/>
    </source>
</evidence>
<gene>
    <name evidence="7" type="ORF">CVT23_11620</name>
</gene>
<keyword evidence="3" id="KW-0520">NAD</keyword>
<dbReference type="Pfam" id="PF02826">
    <property type="entry name" value="2-Hacid_dh_C"/>
    <property type="match status" value="1"/>
</dbReference>
<dbReference type="SUPFAM" id="SSF51735">
    <property type="entry name" value="NAD(P)-binding Rossmann-fold domains"/>
    <property type="match status" value="1"/>
</dbReference>
<dbReference type="CDD" id="cd12173">
    <property type="entry name" value="PGDH_4"/>
    <property type="match status" value="1"/>
</dbReference>
<evidence type="ECO:0000256" key="3">
    <source>
        <dbReference type="ARBA" id="ARBA00023027"/>
    </source>
</evidence>
<comment type="caution">
    <text evidence="7">The sequence shown here is derived from an EMBL/GenBank/DDBJ whole genome shotgun (WGS) entry which is preliminary data.</text>
</comment>
<dbReference type="GO" id="GO:0016616">
    <property type="term" value="F:oxidoreductase activity, acting on the CH-OH group of donors, NAD or NADP as acceptor"/>
    <property type="evidence" value="ECO:0007669"/>
    <property type="project" value="InterPro"/>
</dbReference>
<evidence type="ECO:0000313" key="8">
    <source>
        <dbReference type="Proteomes" id="UP000229498"/>
    </source>
</evidence>
<reference evidence="7 8" key="1">
    <citation type="submission" date="2017-11" db="EMBL/GenBank/DDBJ databases">
        <title>Draft genome sequence of Rhizobiales bacterium SY3-13.</title>
        <authorList>
            <person name="Sun C."/>
        </authorList>
    </citation>
    <scope>NUCLEOTIDE SEQUENCE [LARGE SCALE GENOMIC DNA]</scope>
    <source>
        <strain evidence="7 8">SY3-13</strain>
    </source>
</reference>
<dbReference type="Pfam" id="PF00389">
    <property type="entry name" value="2-Hacid_dh"/>
    <property type="match status" value="1"/>
</dbReference>
<dbReference type="InterPro" id="IPR006139">
    <property type="entry name" value="D-isomer_2_OHA_DH_cat_dom"/>
</dbReference>
<dbReference type="PROSITE" id="PS00670">
    <property type="entry name" value="D_2_HYDROXYACID_DH_2"/>
    <property type="match status" value="1"/>
</dbReference>
<evidence type="ECO:0000256" key="2">
    <source>
        <dbReference type="ARBA" id="ARBA00023002"/>
    </source>
</evidence>
<evidence type="ECO:0000259" key="6">
    <source>
        <dbReference type="Pfam" id="PF02826"/>
    </source>
</evidence>
<sequence length="343" mass="36740">MPKIVYLDAFPADNALDILKPHAPGLEVVRIGRDQPLEDSFAALADAHAYQCVPARDEVPEPLRIHREFLARAPELLVVSSGGSGVDTFDIDACTEAGVLVVNQAGGNAEAVAEHALGMMLMLLKKAPQSDRALRRGWNGARVEFRGADLLGKTVGIIGLGHVGARMAEICRSAFRCEVLACDPYIARADFAERNAVQADFEEVLTRADIVTVHTPLTPETRGMLNAEAFARMKPGALFVTTARGSIHDEAALAEALESGRLGGAGLDVWDTEPPAADHPLLGFDNVIATPHTAGVTRDSRERMAEYAATQLIGLMAGGDPARPVNPEVLPRYRARFREILGG</sequence>
<evidence type="ECO:0000256" key="1">
    <source>
        <dbReference type="ARBA" id="ARBA00005854"/>
    </source>
</evidence>
<dbReference type="InterPro" id="IPR036291">
    <property type="entry name" value="NAD(P)-bd_dom_sf"/>
</dbReference>
<dbReference type="PANTHER" id="PTHR42938:SF47">
    <property type="entry name" value="HYDROXYPYRUVATE REDUCTASE"/>
    <property type="match status" value="1"/>
</dbReference>
<keyword evidence="8" id="KW-1185">Reference proteome</keyword>
<evidence type="ECO:0000256" key="4">
    <source>
        <dbReference type="RuleBase" id="RU003719"/>
    </source>
</evidence>
<dbReference type="Gene3D" id="3.40.50.720">
    <property type="entry name" value="NAD(P)-binding Rossmann-like Domain"/>
    <property type="match status" value="2"/>
</dbReference>
<dbReference type="InterPro" id="IPR029752">
    <property type="entry name" value="D-isomer_DH_CS1"/>
</dbReference>
<dbReference type="EMBL" id="PHIG01000032">
    <property type="protein sequence ID" value="PJK29685.1"/>
    <property type="molecule type" value="Genomic_DNA"/>
</dbReference>